<comment type="subcellular location">
    <subcellularLocation>
        <location evidence="1">Endomembrane system</location>
    </subcellularLocation>
</comment>
<evidence type="ECO:0000256" key="3">
    <source>
        <dbReference type="ARBA" id="ARBA00022989"/>
    </source>
</evidence>
<keyword evidence="3 5" id="KW-1133">Transmembrane helix</keyword>
<evidence type="ECO:0000256" key="5">
    <source>
        <dbReference type="SAM" id="Phobius"/>
    </source>
</evidence>
<feature type="domain" description="SUN" evidence="6">
    <location>
        <begin position="118"/>
        <end position="281"/>
    </location>
</feature>
<keyword evidence="4 5" id="KW-0472">Membrane</keyword>
<feature type="transmembrane region" description="Helical" evidence="5">
    <location>
        <begin position="413"/>
        <end position="433"/>
    </location>
</feature>
<dbReference type="GO" id="GO:0034975">
    <property type="term" value="P:protein folding in endoplasmic reticulum"/>
    <property type="evidence" value="ECO:0007669"/>
    <property type="project" value="TreeGrafter"/>
</dbReference>
<dbReference type="Proteomes" id="UP001157418">
    <property type="component" value="Unassembled WGS sequence"/>
</dbReference>
<dbReference type="GO" id="GO:0016020">
    <property type="term" value="C:membrane"/>
    <property type="evidence" value="ECO:0007669"/>
    <property type="project" value="InterPro"/>
</dbReference>
<evidence type="ECO:0000259" key="6">
    <source>
        <dbReference type="PROSITE" id="PS51469"/>
    </source>
</evidence>
<keyword evidence="2 5" id="KW-0812">Transmembrane</keyword>
<dbReference type="Gene3D" id="2.60.120.260">
    <property type="entry name" value="Galactose-binding domain-like"/>
    <property type="match status" value="1"/>
</dbReference>
<evidence type="ECO:0000313" key="8">
    <source>
        <dbReference type="Proteomes" id="UP001157418"/>
    </source>
</evidence>
<evidence type="ECO:0000256" key="1">
    <source>
        <dbReference type="ARBA" id="ARBA00004308"/>
    </source>
</evidence>
<comment type="caution">
    <text evidence="7">The sequence shown here is derived from an EMBL/GenBank/DDBJ whole genome shotgun (WGS) entry which is preliminary data.</text>
</comment>
<dbReference type="InterPro" id="IPR012919">
    <property type="entry name" value="SUN_dom"/>
</dbReference>
<dbReference type="InterPro" id="IPR045120">
    <property type="entry name" value="Suco/Slp1-like"/>
</dbReference>
<evidence type="ECO:0000256" key="2">
    <source>
        <dbReference type="ARBA" id="ARBA00022692"/>
    </source>
</evidence>
<sequence>MQRSRKALLTRRALWKTNRTNFFYKASLPPVVFMWGLLFLLYIRIGHDDGYRDGLIDLPKDSYTYQTETKSGIIQNHAFINKTQQIHFSFSNEELKETKTERFLVQDLDEFKNKAFGGAKMHPSNPNPDNIIHRLEPSGAKYNYASSSKGAKVLAHNKDAKGAPNILNTDQNQYLRNPCSSEDKFVILELSEETLIDTIEIANFEHHSSNLKGFEVFGSSVYPTESWVKLGIYTAVNVKNSQRFVLRDSKWVRYVKLNLQSHYGTGFYCTLSTLRVYGVDAVEMMLEDLVFARNNEVLSNEHESDGKPEAEDELWLEERANVPDPHVGRLPGDSVLREIDAEIGERDVVVEKVRMDLRDFHDSKDVVKEHVDELESWKSLVSIELDIMTMDNAFLRSEVAKLRVNQERMEDTGVVIFLVSLTFGLFAIANLFLNKLLFIYYRDDRTQKSIVEFG</sequence>
<dbReference type="PANTHER" id="PTHR12953:SF0">
    <property type="entry name" value="SUN DOMAIN-CONTAINING OSSIFICATION FACTOR"/>
    <property type="match status" value="1"/>
</dbReference>
<dbReference type="GO" id="GO:0012505">
    <property type="term" value="C:endomembrane system"/>
    <property type="evidence" value="ECO:0007669"/>
    <property type="project" value="UniProtKB-SubCell"/>
</dbReference>
<name>A0AAU9MGS6_9ASTR</name>
<dbReference type="PANTHER" id="PTHR12953">
    <property type="entry name" value="MEMBRANE PROTEIN CH1 RELATED"/>
    <property type="match status" value="1"/>
</dbReference>
<evidence type="ECO:0000313" key="7">
    <source>
        <dbReference type="EMBL" id="CAH1427104.1"/>
    </source>
</evidence>
<dbReference type="GO" id="GO:0005737">
    <property type="term" value="C:cytoplasm"/>
    <property type="evidence" value="ECO:0007669"/>
    <property type="project" value="TreeGrafter"/>
</dbReference>
<evidence type="ECO:0000256" key="4">
    <source>
        <dbReference type="ARBA" id="ARBA00023136"/>
    </source>
</evidence>
<reference evidence="7 8" key="1">
    <citation type="submission" date="2022-01" db="EMBL/GenBank/DDBJ databases">
        <authorList>
            <person name="Xiong W."/>
            <person name="Schranz E."/>
        </authorList>
    </citation>
    <scope>NUCLEOTIDE SEQUENCE [LARGE SCALE GENOMIC DNA]</scope>
</reference>
<feature type="transmembrane region" description="Helical" evidence="5">
    <location>
        <begin position="21"/>
        <end position="43"/>
    </location>
</feature>
<protein>
    <recommendedName>
        <fullName evidence="6">SUN domain-containing protein</fullName>
    </recommendedName>
</protein>
<dbReference type="AlphaFoldDB" id="A0AAU9MGS6"/>
<dbReference type="EMBL" id="CAKMRJ010002223">
    <property type="protein sequence ID" value="CAH1427104.1"/>
    <property type="molecule type" value="Genomic_DNA"/>
</dbReference>
<accession>A0AAU9MGS6</accession>
<gene>
    <name evidence="7" type="ORF">LVIROSA_LOCUS14139</name>
</gene>
<dbReference type="SUPFAM" id="SSF49785">
    <property type="entry name" value="Galactose-binding domain-like"/>
    <property type="match status" value="1"/>
</dbReference>
<dbReference type="PROSITE" id="PS51469">
    <property type="entry name" value="SUN"/>
    <property type="match status" value="1"/>
</dbReference>
<keyword evidence="8" id="KW-1185">Reference proteome</keyword>
<organism evidence="7 8">
    <name type="scientific">Lactuca virosa</name>
    <dbReference type="NCBI Taxonomy" id="75947"/>
    <lineage>
        <taxon>Eukaryota</taxon>
        <taxon>Viridiplantae</taxon>
        <taxon>Streptophyta</taxon>
        <taxon>Embryophyta</taxon>
        <taxon>Tracheophyta</taxon>
        <taxon>Spermatophyta</taxon>
        <taxon>Magnoliopsida</taxon>
        <taxon>eudicotyledons</taxon>
        <taxon>Gunneridae</taxon>
        <taxon>Pentapetalae</taxon>
        <taxon>asterids</taxon>
        <taxon>campanulids</taxon>
        <taxon>Asterales</taxon>
        <taxon>Asteraceae</taxon>
        <taxon>Cichorioideae</taxon>
        <taxon>Cichorieae</taxon>
        <taxon>Lactucinae</taxon>
        <taxon>Lactuca</taxon>
    </lineage>
</organism>
<dbReference type="Pfam" id="PF07738">
    <property type="entry name" value="Sad1_UNC"/>
    <property type="match status" value="1"/>
</dbReference>
<proteinExistence type="predicted"/>
<dbReference type="InterPro" id="IPR008979">
    <property type="entry name" value="Galactose-bd-like_sf"/>
</dbReference>